<dbReference type="PROSITE" id="PS50942">
    <property type="entry name" value="ENTH"/>
    <property type="match status" value="1"/>
</dbReference>
<feature type="domain" description="ENTH" evidence="7">
    <location>
        <begin position="1"/>
        <end position="126"/>
    </location>
</feature>
<dbReference type="GO" id="GO:0032051">
    <property type="term" value="F:clathrin light chain binding"/>
    <property type="evidence" value="ECO:0007669"/>
    <property type="project" value="TreeGrafter"/>
</dbReference>
<dbReference type="EMBL" id="KV454430">
    <property type="protein sequence ID" value="ODQ80338.1"/>
    <property type="molecule type" value="Genomic_DNA"/>
</dbReference>
<protein>
    <recommendedName>
        <fullName evidence="11">I/LWEQ domain-containing protein</fullName>
    </recommendedName>
</protein>
<keyword evidence="4" id="KW-0009">Actin-binding</keyword>
<comment type="similarity">
    <text evidence="2">Belongs to the SLA2 family.</text>
</comment>
<dbReference type="PANTHER" id="PTHR10407:SF15">
    <property type="entry name" value="HUNTINGTIN INTERACTING PROTEIN 1"/>
    <property type="match status" value="1"/>
</dbReference>
<evidence type="ECO:0000256" key="5">
    <source>
        <dbReference type="SAM" id="Coils"/>
    </source>
</evidence>
<dbReference type="GeneID" id="30146586"/>
<dbReference type="Gene3D" id="1.20.1410.10">
    <property type="entry name" value="I/LWEQ domain"/>
    <property type="match status" value="1"/>
</dbReference>
<dbReference type="AlphaFoldDB" id="A0A1E3QRS4"/>
<gene>
    <name evidence="9" type="ORF">BABINDRAFT_161291</name>
</gene>
<dbReference type="GO" id="GO:0034316">
    <property type="term" value="P:negative regulation of Arp2/3 complex-mediated actin nucleation"/>
    <property type="evidence" value="ECO:0007669"/>
    <property type="project" value="EnsemblFungi"/>
</dbReference>
<evidence type="ECO:0000256" key="4">
    <source>
        <dbReference type="ARBA" id="ARBA00023203"/>
    </source>
</evidence>
<dbReference type="GO" id="GO:0030479">
    <property type="term" value="C:actin cortical patch"/>
    <property type="evidence" value="ECO:0007669"/>
    <property type="project" value="EnsemblFungi"/>
</dbReference>
<dbReference type="InterPro" id="IPR011417">
    <property type="entry name" value="ANTH_dom"/>
</dbReference>
<dbReference type="STRING" id="984486.A0A1E3QRS4"/>
<dbReference type="GO" id="GO:0048268">
    <property type="term" value="P:clathrin coat assembly"/>
    <property type="evidence" value="ECO:0007669"/>
    <property type="project" value="TreeGrafter"/>
</dbReference>
<feature type="coiled-coil region" evidence="5">
    <location>
        <begin position="456"/>
        <end position="546"/>
    </location>
</feature>
<dbReference type="InterPro" id="IPR035964">
    <property type="entry name" value="I/LWEQ_dom_sf"/>
</dbReference>
<dbReference type="InterPro" id="IPR008942">
    <property type="entry name" value="ENTH_VHS"/>
</dbReference>
<dbReference type="GO" id="GO:0007015">
    <property type="term" value="P:actin filament organization"/>
    <property type="evidence" value="ECO:0007669"/>
    <property type="project" value="EnsemblFungi"/>
</dbReference>
<dbReference type="OrthoDB" id="10262320at2759"/>
<dbReference type="SMART" id="SM00307">
    <property type="entry name" value="ILWEQ"/>
    <property type="match status" value="1"/>
</dbReference>
<dbReference type="Gene3D" id="1.25.40.90">
    <property type="match status" value="1"/>
</dbReference>
<dbReference type="PANTHER" id="PTHR10407">
    <property type="entry name" value="HUNTINGTIN INTERACTING PROTEIN 1"/>
    <property type="match status" value="1"/>
</dbReference>
<dbReference type="GO" id="GO:0051015">
    <property type="term" value="F:actin filament binding"/>
    <property type="evidence" value="ECO:0007669"/>
    <property type="project" value="TreeGrafter"/>
</dbReference>
<dbReference type="SMART" id="SM00273">
    <property type="entry name" value="ENTH"/>
    <property type="match status" value="1"/>
</dbReference>
<evidence type="ECO:0008006" key="11">
    <source>
        <dbReference type="Google" id="ProtNLM"/>
    </source>
</evidence>
<keyword evidence="3" id="KW-0963">Cytoplasm</keyword>
<reference evidence="10" key="1">
    <citation type="submission" date="2016-05" db="EMBL/GenBank/DDBJ databases">
        <title>Comparative genomics of biotechnologically important yeasts.</title>
        <authorList>
            <consortium name="DOE Joint Genome Institute"/>
            <person name="Riley R."/>
            <person name="Haridas S."/>
            <person name="Wolfe K.H."/>
            <person name="Lopes M.R."/>
            <person name="Hittinger C.T."/>
            <person name="Goker M."/>
            <person name="Salamov A."/>
            <person name="Wisecaver J."/>
            <person name="Long T.M."/>
            <person name="Aerts A.L."/>
            <person name="Barry K."/>
            <person name="Choi C."/>
            <person name="Clum A."/>
            <person name="Coughlan A.Y."/>
            <person name="Deshpande S."/>
            <person name="Douglass A.P."/>
            <person name="Hanson S.J."/>
            <person name="Klenk H.-P."/>
            <person name="Labutti K."/>
            <person name="Lapidus A."/>
            <person name="Lindquist E."/>
            <person name="Lipzen A."/>
            <person name="Meier-Kolthoff J.P."/>
            <person name="Ohm R.A."/>
            <person name="Otillar R.P."/>
            <person name="Pangilinan J."/>
            <person name="Peng Y."/>
            <person name="Rokas A."/>
            <person name="Rosa C.A."/>
            <person name="Scheuner C."/>
            <person name="Sibirny A.A."/>
            <person name="Slot J.C."/>
            <person name="Stielow J.B."/>
            <person name="Sun H."/>
            <person name="Kurtzman C.P."/>
            <person name="Blackwell M."/>
            <person name="Grigoriev I.V."/>
            <person name="Jeffries T.W."/>
        </authorList>
    </citation>
    <scope>NUCLEOTIDE SEQUENCE [LARGE SCALE GENOMIC DNA]</scope>
    <source>
        <strain evidence="10">NRRL Y-12698</strain>
    </source>
</reference>
<name>A0A1E3QRS4_9ASCO</name>
<keyword evidence="5" id="KW-0175">Coiled coil</keyword>
<evidence type="ECO:0000256" key="6">
    <source>
        <dbReference type="SAM" id="MobiDB-lite"/>
    </source>
</evidence>
<evidence type="ECO:0000259" key="8">
    <source>
        <dbReference type="PROSITE" id="PS50945"/>
    </source>
</evidence>
<dbReference type="GO" id="GO:0000131">
    <property type="term" value="C:incipient cellular bud site"/>
    <property type="evidence" value="ECO:0007669"/>
    <property type="project" value="EnsemblFungi"/>
</dbReference>
<dbReference type="Pfam" id="PF07651">
    <property type="entry name" value="ANTH"/>
    <property type="match status" value="1"/>
</dbReference>
<dbReference type="GO" id="GO:0080025">
    <property type="term" value="F:phosphatidylinositol-3,5-bisphosphate binding"/>
    <property type="evidence" value="ECO:0007669"/>
    <property type="project" value="TreeGrafter"/>
</dbReference>
<evidence type="ECO:0000256" key="1">
    <source>
        <dbReference type="ARBA" id="ARBA00004496"/>
    </source>
</evidence>
<comment type="subcellular location">
    <subcellularLocation>
        <location evidence="1">Cytoplasm</location>
    </subcellularLocation>
</comment>
<accession>A0A1E3QRS4</accession>
<proteinExistence type="inferred from homology"/>
<dbReference type="GO" id="GO:0035615">
    <property type="term" value="F:clathrin adaptor activity"/>
    <property type="evidence" value="ECO:0007669"/>
    <property type="project" value="TreeGrafter"/>
</dbReference>
<evidence type="ECO:0000259" key="7">
    <source>
        <dbReference type="PROSITE" id="PS50942"/>
    </source>
</evidence>
<dbReference type="SUPFAM" id="SSF48464">
    <property type="entry name" value="ENTH/VHS domain"/>
    <property type="match status" value="1"/>
</dbReference>
<organism evidence="9 10">
    <name type="scientific">Babjeviella inositovora NRRL Y-12698</name>
    <dbReference type="NCBI Taxonomy" id="984486"/>
    <lineage>
        <taxon>Eukaryota</taxon>
        <taxon>Fungi</taxon>
        <taxon>Dikarya</taxon>
        <taxon>Ascomycota</taxon>
        <taxon>Saccharomycotina</taxon>
        <taxon>Pichiomycetes</taxon>
        <taxon>Serinales incertae sedis</taxon>
        <taxon>Babjeviella</taxon>
    </lineage>
</organism>
<dbReference type="InterPro" id="IPR002558">
    <property type="entry name" value="ILWEQ_dom"/>
</dbReference>
<dbReference type="GO" id="GO:0000147">
    <property type="term" value="P:actin cortical patch assembly"/>
    <property type="evidence" value="ECO:0007669"/>
    <property type="project" value="EnsemblFungi"/>
</dbReference>
<evidence type="ECO:0000256" key="3">
    <source>
        <dbReference type="ARBA" id="ARBA00022490"/>
    </source>
</evidence>
<dbReference type="GO" id="GO:0030136">
    <property type="term" value="C:clathrin-coated vesicle"/>
    <property type="evidence" value="ECO:0007669"/>
    <property type="project" value="TreeGrafter"/>
</dbReference>
<feature type="domain" description="I/LWEQ" evidence="8">
    <location>
        <begin position="804"/>
        <end position="1048"/>
    </location>
</feature>
<dbReference type="InterPro" id="IPR013809">
    <property type="entry name" value="ENTH"/>
</dbReference>
<dbReference type="InterPro" id="IPR030224">
    <property type="entry name" value="Sla2_fam"/>
</dbReference>
<keyword evidence="10" id="KW-1185">Reference proteome</keyword>
<feature type="coiled-coil region" evidence="5">
    <location>
        <begin position="584"/>
        <end position="625"/>
    </location>
</feature>
<evidence type="ECO:0000256" key="2">
    <source>
        <dbReference type="ARBA" id="ARBA00010135"/>
    </source>
</evidence>
<dbReference type="SUPFAM" id="SSF109885">
    <property type="entry name" value="I/LWEQ domain"/>
    <property type="match status" value="1"/>
</dbReference>
<evidence type="ECO:0000313" key="10">
    <source>
        <dbReference type="Proteomes" id="UP000094336"/>
    </source>
</evidence>
<dbReference type="Pfam" id="PF01608">
    <property type="entry name" value="I_LWEQ"/>
    <property type="match status" value="1"/>
</dbReference>
<dbReference type="Proteomes" id="UP000094336">
    <property type="component" value="Unassembled WGS sequence"/>
</dbReference>
<dbReference type="CDD" id="cd17007">
    <property type="entry name" value="ANTH_N_Sla2p"/>
    <property type="match status" value="1"/>
</dbReference>
<dbReference type="GO" id="GO:0043325">
    <property type="term" value="F:phosphatidylinositol-3,4-bisphosphate binding"/>
    <property type="evidence" value="ECO:0007669"/>
    <property type="project" value="TreeGrafter"/>
</dbReference>
<feature type="region of interest" description="Disordered" evidence="6">
    <location>
        <begin position="266"/>
        <end position="294"/>
    </location>
</feature>
<sequence length="1053" mass="117723">MSTDLSTSVKKSASAEESAPKRKHVRACIVHTWDHKTSKAFWNALKLQPLLNDEVQAFKALIVIHKVLQEGHPIALKEGFKNKDWLINLGRGIHGDGVKGYGSLIKGYVKFIVAKLDFHHQHSGFNGVFEYEEYISLKTTSDPNEGYEAILDLMGLQEQIDDFQKMIFSTINHTRNNECRISALVPLIAESYGIYKFITSMMRAVYKTTGEREALLPLVDQFEDQHSRLLDFYSDAQSIRFLTTLVTIPRLGAAPPDIFIEGSPEEPQRLAKSTSPHPASITATPEPAAVAPPPEVMPQQASAVFLQPTGMQMFSNNQQQFELEQQRLEHERQQQILQQQQQQQQQQQAMFEQQQLQQQEAAMRAEQELRTLQLQHQTQGRVAELERDLLTLKNQYDNDQLLLQQYDSQMRTLELELSQLQASCEQQLGSKNESITNFQEQILMWKSKYDSLAKLYSQLRSEHLTLLNKFKKLQQKAASADESIEKKEKMSKEMKLKNIELADLIRERDRARLELDRLKGGKDSEISKLEAELRQVQDSLSQTEKQQSSNLTAIFDSHQKELLSLKAKLLEQTSVLESVSPDTVQELSKQLAAKDDELEIMHQTMENALHELSLHQDDADKAIDEQIDEILSDNITKFKALMDCILRSNIQRIQSAVFAAESNSQAGNQLSTPEFLLSLCEECGVKTNEFAFNFNDYIADGPNGDHSKIISSSSEFVGAVCDILLNSKGITRLFGDEEASTLLRSAKQVSGRSEALFLNLLSSKLDVLSDDEKFDQVINSNISVQESLQDLIELVETLNPMHSSLSSKNVNLGELVEDEMNQAAKAISAASDHLQMLLTRSVDPSVSSIDTEINKAILSAAIAITNAIAQLIKAATETQQEIVAAGKGSTSRAAFYKKHNRWTEGLISASKSVAESTNILIKTADGVLSGSKSYEELIVASNEVAASTAQLVAASRVKASFMSTKQDGLEAASQNVTRGCKALVDTVRKLIEDKGDGAISTVDYSKLSSYENKTAEMEQQVEILKLENMLSSARKRLGEIRKYGYRADESDSE</sequence>
<feature type="coiled-coil region" evidence="5">
    <location>
        <begin position="311"/>
        <end position="423"/>
    </location>
</feature>
<dbReference type="RefSeq" id="XP_018985666.1">
    <property type="nucleotide sequence ID" value="XM_019128733.1"/>
</dbReference>
<evidence type="ECO:0000313" key="9">
    <source>
        <dbReference type="EMBL" id="ODQ80338.1"/>
    </source>
</evidence>
<dbReference type="PROSITE" id="PS50945">
    <property type="entry name" value="I_LWEQ"/>
    <property type="match status" value="1"/>
</dbReference>
<dbReference type="GO" id="GO:0006897">
    <property type="term" value="P:endocytosis"/>
    <property type="evidence" value="ECO:0007669"/>
    <property type="project" value="EnsemblFungi"/>
</dbReference>